<dbReference type="InterPro" id="IPR013103">
    <property type="entry name" value="RVT_2"/>
</dbReference>
<sequence length="758" mass="85040">MDSVAFSLIHCDVWGPIPTPTVDGFKYFLTIVDDHTRSKFQPRATKCVFLGYPHGVKGYKVMDLNSHHIFISRDVVFHESIFPFYNSEFASSFTSFFDNFVLPTHVPLSHTALDNTAPLFPPENTLFHCPPVNIPHVSTADASFPHNTSPLHAPTSPIRPHISDHSDASDPSAASLSNASHNPPTPTPTAMTNTFSAPIHVPTPEPYPLVPSRKSVRSHKPPGYLNDYHCNMITSTPHDLSSPSDQAPASNQSALSTNPEPQFYHQAVQSQDWRDAMTAELAALESNHTWSLTSLPPGKQSIGCKWVYKIKLKADGSVERHKARLVAKGYTQREGFDYYDTFSPVAKFGTVRLLLAIAAVKKWHIAQLDVNNAFLHGDLHEEVYMSLPPGFHSKGGQNLVCKLHKSLYGLKQASRQWFEKFSSTLLQHGFVQSKSDYSLFTKQEGESFLVLLVYVDDILITCNNHEAIDQLKVFLDKQFKLKDLGNLRYFLGLEVARSTTGISLGQRKYALDIINDSGLLGSKPSKFPMEQNCKLSRSEGELLKEPGNYRRLVGRLLYLTLTRPDITFAVHRLSQFMDQPREPHMQAASRVVQYVKNSPGKACPDTRKSVTGYCIFMGDSLISWKSKKQTTISRSSAEAEYRAMAVTTCEITWLLALFKDLQLSHPQPVSLYCDSRAALHIASNPIFHERTKHIEIDCHLIRDKIQEGIIKTFHVSTHHQLADIFTKPLGFLQFTAHLGQQSIAAEQHAWTAKHSSRD</sequence>
<name>A0A2N9GYX7_FAGSY</name>
<dbReference type="Pfam" id="PF25597">
    <property type="entry name" value="SH3_retrovirus"/>
    <property type="match status" value="1"/>
</dbReference>
<feature type="region of interest" description="Disordered" evidence="1">
    <location>
        <begin position="140"/>
        <end position="199"/>
    </location>
</feature>
<evidence type="ECO:0000313" key="4">
    <source>
        <dbReference type="EMBL" id="SPD04591.1"/>
    </source>
</evidence>
<reference evidence="4" key="1">
    <citation type="submission" date="2018-02" db="EMBL/GenBank/DDBJ databases">
        <authorList>
            <person name="Cohen D.B."/>
            <person name="Kent A.D."/>
        </authorList>
    </citation>
    <scope>NUCLEOTIDE SEQUENCE</scope>
</reference>
<evidence type="ECO:0000259" key="2">
    <source>
        <dbReference type="Pfam" id="PF07727"/>
    </source>
</evidence>
<dbReference type="InterPro" id="IPR057670">
    <property type="entry name" value="SH3_retrovirus"/>
</dbReference>
<dbReference type="EMBL" id="OIVN01002557">
    <property type="protein sequence ID" value="SPD04591.1"/>
    <property type="molecule type" value="Genomic_DNA"/>
</dbReference>
<accession>A0A2N9GYX7</accession>
<feature type="domain" description="Reverse transcriptase Ty1/copia-type" evidence="2">
    <location>
        <begin position="287"/>
        <end position="530"/>
    </location>
</feature>
<evidence type="ECO:0000256" key="1">
    <source>
        <dbReference type="SAM" id="MobiDB-lite"/>
    </source>
</evidence>
<dbReference type="AlphaFoldDB" id="A0A2N9GYX7"/>
<dbReference type="Pfam" id="PF07727">
    <property type="entry name" value="RVT_2"/>
    <property type="match status" value="1"/>
</dbReference>
<dbReference type="PANTHER" id="PTHR11439:SF498">
    <property type="entry name" value="DNAK FAMILY PROTEIN"/>
    <property type="match status" value="1"/>
</dbReference>
<dbReference type="SUPFAM" id="SSF56672">
    <property type="entry name" value="DNA/RNA polymerases"/>
    <property type="match status" value="1"/>
</dbReference>
<feature type="compositionally biased region" description="Low complexity" evidence="1">
    <location>
        <begin position="169"/>
        <end position="180"/>
    </location>
</feature>
<proteinExistence type="predicted"/>
<dbReference type="PANTHER" id="PTHR11439">
    <property type="entry name" value="GAG-POL-RELATED RETROTRANSPOSON"/>
    <property type="match status" value="1"/>
</dbReference>
<protein>
    <submittedName>
        <fullName evidence="4">Uncharacterized protein</fullName>
    </submittedName>
</protein>
<feature type="domain" description="Retroviral polymerase SH3-like" evidence="3">
    <location>
        <begin position="32"/>
        <end position="87"/>
    </location>
</feature>
<dbReference type="CDD" id="cd09272">
    <property type="entry name" value="RNase_HI_RT_Ty1"/>
    <property type="match status" value="1"/>
</dbReference>
<dbReference type="InterPro" id="IPR043502">
    <property type="entry name" value="DNA/RNA_pol_sf"/>
</dbReference>
<gene>
    <name evidence="4" type="ORF">FSB_LOCUS32473</name>
</gene>
<evidence type="ECO:0000259" key="3">
    <source>
        <dbReference type="Pfam" id="PF25597"/>
    </source>
</evidence>
<feature type="region of interest" description="Disordered" evidence="1">
    <location>
        <begin position="235"/>
        <end position="257"/>
    </location>
</feature>
<feature type="region of interest" description="Disordered" evidence="1">
    <location>
        <begin position="204"/>
        <end position="223"/>
    </location>
</feature>
<organism evidence="4">
    <name type="scientific">Fagus sylvatica</name>
    <name type="common">Beechnut</name>
    <dbReference type="NCBI Taxonomy" id="28930"/>
    <lineage>
        <taxon>Eukaryota</taxon>
        <taxon>Viridiplantae</taxon>
        <taxon>Streptophyta</taxon>
        <taxon>Embryophyta</taxon>
        <taxon>Tracheophyta</taxon>
        <taxon>Spermatophyta</taxon>
        <taxon>Magnoliopsida</taxon>
        <taxon>eudicotyledons</taxon>
        <taxon>Gunneridae</taxon>
        <taxon>Pentapetalae</taxon>
        <taxon>rosids</taxon>
        <taxon>fabids</taxon>
        <taxon>Fagales</taxon>
        <taxon>Fagaceae</taxon>
        <taxon>Fagus</taxon>
    </lineage>
</organism>